<dbReference type="GO" id="GO:0016020">
    <property type="term" value="C:membrane"/>
    <property type="evidence" value="ECO:0007669"/>
    <property type="project" value="UniProtKB-SubCell"/>
</dbReference>
<feature type="transmembrane region" description="Helical" evidence="6">
    <location>
        <begin position="167"/>
        <end position="192"/>
    </location>
</feature>
<evidence type="ECO:0000256" key="4">
    <source>
        <dbReference type="ARBA" id="ARBA00022989"/>
    </source>
</evidence>
<organism evidence="7 8">
    <name type="scientific">Desulfosporosinus hippei DSM 8344</name>
    <dbReference type="NCBI Taxonomy" id="1121419"/>
    <lineage>
        <taxon>Bacteria</taxon>
        <taxon>Bacillati</taxon>
        <taxon>Bacillota</taxon>
        <taxon>Clostridia</taxon>
        <taxon>Eubacteriales</taxon>
        <taxon>Desulfitobacteriaceae</taxon>
        <taxon>Desulfosporosinus</taxon>
    </lineage>
</organism>
<dbReference type="GO" id="GO:0055085">
    <property type="term" value="P:transmembrane transport"/>
    <property type="evidence" value="ECO:0007669"/>
    <property type="project" value="TreeGrafter"/>
</dbReference>
<feature type="transmembrane region" description="Helical" evidence="6">
    <location>
        <begin position="294"/>
        <end position="311"/>
    </location>
</feature>
<dbReference type="PANTHER" id="PTHR21716:SF68">
    <property type="entry name" value="TRANSPORT PROTEIN YTVI-RELATED"/>
    <property type="match status" value="1"/>
</dbReference>
<evidence type="ECO:0000256" key="3">
    <source>
        <dbReference type="ARBA" id="ARBA00022692"/>
    </source>
</evidence>
<dbReference type="STRING" id="1121419.SAMN05443529_1018"/>
<keyword evidence="3 6" id="KW-0812">Transmembrane</keyword>
<dbReference type="NCBIfam" id="TIGR02872">
    <property type="entry name" value="spore_ytvI"/>
    <property type="match status" value="1"/>
</dbReference>
<dbReference type="AlphaFoldDB" id="A0A1G7R8T4"/>
<feature type="transmembrane region" description="Helical" evidence="6">
    <location>
        <begin position="80"/>
        <end position="105"/>
    </location>
</feature>
<dbReference type="PANTHER" id="PTHR21716">
    <property type="entry name" value="TRANSMEMBRANE PROTEIN"/>
    <property type="match status" value="1"/>
</dbReference>
<evidence type="ECO:0000256" key="2">
    <source>
        <dbReference type="ARBA" id="ARBA00009773"/>
    </source>
</evidence>
<feature type="transmembrane region" description="Helical" evidence="6">
    <location>
        <begin position="331"/>
        <end position="356"/>
    </location>
</feature>
<protein>
    <submittedName>
        <fullName evidence="7">Sporulation integral membrane protein YtvI</fullName>
    </submittedName>
</protein>
<evidence type="ECO:0000313" key="8">
    <source>
        <dbReference type="Proteomes" id="UP000198656"/>
    </source>
</evidence>
<keyword evidence="8" id="KW-1185">Reference proteome</keyword>
<dbReference type="RefSeq" id="WP_092328375.1">
    <property type="nucleotide sequence ID" value="NZ_FNCP01000001.1"/>
</dbReference>
<gene>
    <name evidence="7" type="ORF">SAMN05443529_1018</name>
</gene>
<sequence>MSIQKHPLWANINRLAIVTSLLILLKLFTYFFHDFLPIFVGVVSELFSAFLPFIIALIIAFLLEPLLVRLMKAVRIGRPYAAVLSLLMAIAGLSLFVFLIVARLYTELSELAISLPNYGYLVDLVSKQVETAERFVEVNPQIQDTLFTATQSLASTLQAWAKSASTLLLSFLTALPRVFIVLVVSVVATLLISSSYPEVKRFISNLFPRRWHVSAQAISSDLGAAVVGYLRSQAILVSVTSLATIAGLLLMGNRYAVTLGVIAGLLDIVPIVGTGMLFVPWAVGLIIMGSFGEGLKLLVMWIVIMTIRQLLEPKVLSKGIGIHPLPTLISMYVGLQLIGGFGLIIGPALVICYEAVRRVGVFGPPKDY</sequence>
<dbReference type="Pfam" id="PF01594">
    <property type="entry name" value="AI-2E_transport"/>
    <property type="match status" value="1"/>
</dbReference>
<evidence type="ECO:0000256" key="6">
    <source>
        <dbReference type="SAM" id="Phobius"/>
    </source>
</evidence>
<evidence type="ECO:0000313" key="7">
    <source>
        <dbReference type="EMBL" id="SDG07216.1"/>
    </source>
</evidence>
<reference evidence="8" key="1">
    <citation type="submission" date="2016-10" db="EMBL/GenBank/DDBJ databases">
        <authorList>
            <person name="Varghese N."/>
            <person name="Submissions S."/>
        </authorList>
    </citation>
    <scope>NUCLEOTIDE SEQUENCE [LARGE SCALE GENOMIC DNA]</scope>
    <source>
        <strain evidence="8">DSM 8344</strain>
    </source>
</reference>
<evidence type="ECO:0000256" key="1">
    <source>
        <dbReference type="ARBA" id="ARBA00004141"/>
    </source>
</evidence>
<proteinExistence type="inferred from homology"/>
<comment type="similarity">
    <text evidence="2">Belongs to the autoinducer-2 exporter (AI-2E) (TC 2.A.86) family.</text>
</comment>
<keyword evidence="4 6" id="KW-1133">Transmembrane helix</keyword>
<evidence type="ECO:0000256" key="5">
    <source>
        <dbReference type="ARBA" id="ARBA00023136"/>
    </source>
</evidence>
<dbReference type="Proteomes" id="UP000198656">
    <property type="component" value="Unassembled WGS sequence"/>
</dbReference>
<keyword evidence="5 6" id="KW-0472">Membrane</keyword>
<dbReference type="OrthoDB" id="9774361at2"/>
<accession>A0A1G7R8T4</accession>
<dbReference type="InterPro" id="IPR014227">
    <property type="entry name" value="YtvI-like"/>
</dbReference>
<dbReference type="EMBL" id="FNCP01000001">
    <property type="protein sequence ID" value="SDG07216.1"/>
    <property type="molecule type" value="Genomic_DNA"/>
</dbReference>
<feature type="transmembrane region" description="Helical" evidence="6">
    <location>
        <begin position="12"/>
        <end position="32"/>
    </location>
</feature>
<dbReference type="InterPro" id="IPR002549">
    <property type="entry name" value="AI-2E-like"/>
</dbReference>
<feature type="transmembrane region" description="Helical" evidence="6">
    <location>
        <begin position="38"/>
        <end position="68"/>
    </location>
</feature>
<comment type="subcellular location">
    <subcellularLocation>
        <location evidence="1">Membrane</location>
        <topology evidence="1">Multi-pass membrane protein</topology>
    </subcellularLocation>
</comment>
<feature type="transmembrane region" description="Helical" evidence="6">
    <location>
        <begin position="234"/>
        <end position="256"/>
    </location>
</feature>
<name>A0A1G7R8T4_9FIRM</name>